<dbReference type="InterPro" id="IPR039564">
    <property type="entry name" value="Peptidase_C39-like"/>
</dbReference>
<name>A0A6A9UUH2_9ACTN</name>
<evidence type="ECO:0000259" key="2">
    <source>
        <dbReference type="Pfam" id="PF13529"/>
    </source>
</evidence>
<evidence type="ECO:0000313" key="3">
    <source>
        <dbReference type="EMBL" id="MVA75224.1"/>
    </source>
</evidence>
<dbReference type="Proteomes" id="UP000435304">
    <property type="component" value="Unassembled WGS sequence"/>
</dbReference>
<feature type="chain" id="PRO_5039077805" evidence="1">
    <location>
        <begin position="32"/>
        <end position="433"/>
    </location>
</feature>
<reference evidence="3 4" key="1">
    <citation type="submission" date="2019-12" db="EMBL/GenBank/DDBJ databases">
        <title>Auraticoccus cholistani sp. nov., an actinomycete isolated from soil of Cholistan desert.</title>
        <authorList>
            <person name="Cheema M.T."/>
        </authorList>
    </citation>
    <scope>NUCLEOTIDE SEQUENCE [LARGE SCALE GENOMIC DNA]</scope>
    <source>
        <strain evidence="3 4">F435</strain>
    </source>
</reference>
<keyword evidence="4" id="KW-1185">Reference proteome</keyword>
<comment type="caution">
    <text evidence="3">The sequence shown here is derived from an EMBL/GenBank/DDBJ whole genome shotgun (WGS) entry which is preliminary data.</text>
</comment>
<accession>A0A6A9UUH2</accession>
<dbReference type="Gene3D" id="3.90.70.10">
    <property type="entry name" value="Cysteine proteinases"/>
    <property type="match status" value="1"/>
</dbReference>
<dbReference type="Pfam" id="PF13529">
    <property type="entry name" value="Peptidase_C39_2"/>
    <property type="match status" value="1"/>
</dbReference>
<evidence type="ECO:0000256" key="1">
    <source>
        <dbReference type="SAM" id="SignalP"/>
    </source>
</evidence>
<dbReference type="AlphaFoldDB" id="A0A6A9UUH2"/>
<proteinExistence type="predicted"/>
<dbReference type="InterPro" id="IPR039563">
    <property type="entry name" value="Peptidase_C39_single_dom"/>
</dbReference>
<protein>
    <submittedName>
        <fullName evidence="3">Peptidase C39 family protein</fullName>
    </submittedName>
</protein>
<dbReference type="RefSeq" id="WP_156608202.1">
    <property type="nucleotide sequence ID" value="NZ_WPCU01000004.1"/>
</dbReference>
<dbReference type="EMBL" id="WPCU01000004">
    <property type="protein sequence ID" value="MVA75224.1"/>
    <property type="molecule type" value="Genomic_DNA"/>
</dbReference>
<dbReference type="CDD" id="cd02549">
    <property type="entry name" value="Peptidase_C39A"/>
    <property type="match status" value="1"/>
</dbReference>
<feature type="signal peptide" evidence="1">
    <location>
        <begin position="1"/>
        <end position="31"/>
    </location>
</feature>
<evidence type="ECO:0000313" key="4">
    <source>
        <dbReference type="Proteomes" id="UP000435304"/>
    </source>
</evidence>
<sequence length="433" mass="46184">MAPRLPRLAGRPRRLPLLVLALALGSTTVLGGAPDAAAAQDPIATRHWTSTGDWTAGSGSGTVARNGNLALDVPTSTTSYTDPHTGKRRSYEVSTWTSPRVSTSFGATELIASWNAATTADTFVEVRLSGRTTSGADTKWYVMGRWTQQDGAGSIRRTSAGSQSDDHARVATDTLITKPGVQLSSYRVQVRLHRAAGTGRHPYLRGLTVMASDIPARSSVSTSAPTGRAAGTVLAVPTYSQQVHTGHSPQFGGGGEAWCSPTSVAMVLDYWKLGPSRSQTSWLGSGHPDPQVDHAARYTYDYAYQGTGNWPMSTAYANHRGANAFVTRLHNLREAETFIEAGIPLVVSVSFSRDELDGAGYGTDGHLLVVVGFTRSGDVVVNDPASHLAKSNAQVRTTYDRAQFEKAWLTGSKGTTYVIAHPSTPLPRSWGAW</sequence>
<organism evidence="3 4">
    <name type="scientific">Auraticoccus cholistanensis</name>
    <dbReference type="NCBI Taxonomy" id="2656650"/>
    <lineage>
        <taxon>Bacteria</taxon>
        <taxon>Bacillati</taxon>
        <taxon>Actinomycetota</taxon>
        <taxon>Actinomycetes</taxon>
        <taxon>Propionibacteriales</taxon>
        <taxon>Propionibacteriaceae</taxon>
        <taxon>Auraticoccus</taxon>
    </lineage>
</organism>
<keyword evidence="1" id="KW-0732">Signal</keyword>
<feature type="domain" description="Peptidase C39-like" evidence="2">
    <location>
        <begin position="235"/>
        <end position="385"/>
    </location>
</feature>
<gene>
    <name evidence="3" type="ORF">GC722_04150</name>
</gene>